<dbReference type="EMBL" id="MN739922">
    <property type="protein sequence ID" value="QHT77834.1"/>
    <property type="molecule type" value="Genomic_DNA"/>
</dbReference>
<accession>A0A6C0HBK3</accession>
<reference evidence="1" key="1">
    <citation type="journal article" date="2020" name="Nature">
        <title>Giant virus diversity and host interactions through global metagenomics.</title>
        <authorList>
            <person name="Schulz F."/>
            <person name="Roux S."/>
            <person name="Paez-Espino D."/>
            <person name="Jungbluth S."/>
            <person name="Walsh D.A."/>
            <person name="Denef V.J."/>
            <person name="McMahon K.D."/>
            <person name="Konstantinidis K.T."/>
            <person name="Eloe-Fadrosh E.A."/>
            <person name="Kyrpides N.C."/>
            <person name="Woyke T."/>
        </authorList>
    </citation>
    <scope>NUCLEOTIDE SEQUENCE</scope>
    <source>
        <strain evidence="1">GVMAG-M-3300023179-90</strain>
    </source>
</reference>
<sequence>MPKYFTNQDFDSFMPLQSNLFLNLFEFILSYMKEG</sequence>
<proteinExistence type="predicted"/>
<evidence type="ECO:0000313" key="1">
    <source>
        <dbReference type="EMBL" id="QHT77834.1"/>
    </source>
</evidence>
<dbReference type="AlphaFoldDB" id="A0A6C0HBK3"/>
<protein>
    <submittedName>
        <fullName evidence="1">Uncharacterized protein</fullName>
    </submittedName>
</protein>
<organism evidence="1">
    <name type="scientific">viral metagenome</name>
    <dbReference type="NCBI Taxonomy" id="1070528"/>
    <lineage>
        <taxon>unclassified sequences</taxon>
        <taxon>metagenomes</taxon>
        <taxon>organismal metagenomes</taxon>
    </lineage>
</organism>
<name>A0A6C0HBK3_9ZZZZ</name>